<evidence type="ECO:0000259" key="2">
    <source>
        <dbReference type="Pfam" id="PF14340"/>
    </source>
</evidence>
<dbReference type="Pfam" id="PF14340">
    <property type="entry name" value="DUF4395"/>
    <property type="match status" value="1"/>
</dbReference>
<keyword evidence="1" id="KW-0472">Membrane</keyword>
<feature type="transmembrane region" description="Helical" evidence="1">
    <location>
        <begin position="105"/>
        <end position="127"/>
    </location>
</feature>
<dbReference type="InterPro" id="IPR025508">
    <property type="entry name" value="DUF4395"/>
</dbReference>
<dbReference type="Proteomes" id="UP001210380">
    <property type="component" value="Unassembled WGS sequence"/>
</dbReference>
<sequence>MSAATLDPRGVRFTAAMTSAILALGLITTSWRVLAAQMVLFGLCAFIGMRLNPWGFVYRQAVQPRLEPIAAADREEPAPVRFSQGVGFAFALVAMVGYATGLTTLGLVANAFALVAALLNAVFGYCLGCQMYLVLRRLAPAGASTSDTR</sequence>
<keyword evidence="1" id="KW-0812">Transmembrane</keyword>
<proteinExistence type="predicted"/>
<evidence type="ECO:0000256" key="1">
    <source>
        <dbReference type="SAM" id="Phobius"/>
    </source>
</evidence>
<gene>
    <name evidence="3" type="ORF">OU415_27645</name>
</gene>
<dbReference type="RefSeq" id="WP_270952224.1">
    <property type="nucleotide sequence ID" value="NZ_JAQGLA010000062.1"/>
</dbReference>
<evidence type="ECO:0000313" key="4">
    <source>
        <dbReference type="Proteomes" id="UP001210380"/>
    </source>
</evidence>
<accession>A0ABT4V5K5</accession>
<feature type="transmembrane region" description="Helical" evidence="1">
    <location>
        <begin position="12"/>
        <end position="33"/>
    </location>
</feature>
<dbReference type="EMBL" id="JAQGLA010000062">
    <property type="protein sequence ID" value="MDA3629233.1"/>
    <property type="molecule type" value="Genomic_DNA"/>
</dbReference>
<feature type="transmembrane region" description="Helical" evidence="1">
    <location>
        <begin position="79"/>
        <end position="99"/>
    </location>
</feature>
<evidence type="ECO:0000313" key="3">
    <source>
        <dbReference type="EMBL" id="MDA3629233.1"/>
    </source>
</evidence>
<comment type="caution">
    <text evidence="3">The sequence shown here is derived from an EMBL/GenBank/DDBJ whole genome shotgun (WGS) entry which is preliminary data.</text>
</comment>
<feature type="transmembrane region" description="Helical" evidence="1">
    <location>
        <begin position="39"/>
        <end position="58"/>
    </location>
</feature>
<organism evidence="3 4">
    <name type="scientific">Saccharopolyspora oryzae</name>
    <dbReference type="NCBI Taxonomy" id="2997343"/>
    <lineage>
        <taxon>Bacteria</taxon>
        <taxon>Bacillati</taxon>
        <taxon>Actinomycetota</taxon>
        <taxon>Actinomycetes</taxon>
        <taxon>Pseudonocardiales</taxon>
        <taxon>Pseudonocardiaceae</taxon>
        <taxon>Saccharopolyspora</taxon>
    </lineage>
</organism>
<reference evidence="3 4" key="1">
    <citation type="submission" date="2022-11" db="EMBL/GenBank/DDBJ databases">
        <title>Draft genome sequence of Saccharopolyspora sp. WRP15-2 isolated from rhizosphere soils of wild rice in Thailand.</title>
        <authorList>
            <person name="Duangmal K."/>
            <person name="Kammanee S."/>
            <person name="Muangham S."/>
        </authorList>
    </citation>
    <scope>NUCLEOTIDE SEQUENCE [LARGE SCALE GENOMIC DNA]</scope>
    <source>
        <strain evidence="3 4">WRP15-2</strain>
    </source>
</reference>
<name>A0ABT4V5K5_9PSEU</name>
<keyword evidence="1" id="KW-1133">Transmembrane helix</keyword>
<keyword evidence="4" id="KW-1185">Reference proteome</keyword>
<protein>
    <submittedName>
        <fullName evidence="3">DUF4395 domain-containing protein</fullName>
    </submittedName>
</protein>
<feature type="domain" description="DUF4395" evidence="2">
    <location>
        <begin position="7"/>
        <end position="137"/>
    </location>
</feature>